<feature type="domain" description="Apple" evidence="2">
    <location>
        <begin position="364"/>
        <end position="441"/>
    </location>
</feature>
<evidence type="ECO:0000313" key="3">
    <source>
        <dbReference type="EMBL" id="CTQ43474.1"/>
    </source>
</evidence>
<accession>A0A0M6Y1A7</accession>
<feature type="domain" description="Apple" evidence="2">
    <location>
        <begin position="452"/>
        <end position="527"/>
    </location>
</feature>
<dbReference type="InterPro" id="IPR003609">
    <property type="entry name" value="Pan_app"/>
</dbReference>
<dbReference type="OrthoDB" id="7838311at2"/>
<feature type="chain" id="PRO_5005807435" evidence="1">
    <location>
        <begin position="21"/>
        <end position="527"/>
    </location>
</feature>
<dbReference type="InterPro" id="IPR029045">
    <property type="entry name" value="ClpP/crotonase-like_dom_sf"/>
</dbReference>
<gene>
    <name evidence="3" type="ORF">LAL4801_01912</name>
</gene>
<protein>
    <submittedName>
        <fullName evidence="3">PAN domain protein</fullName>
    </submittedName>
</protein>
<dbReference type="EMBL" id="CXST01000001">
    <property type="protein sequence ID" value="CTQ43474.1"/>
    <property type="molecule type" value="Genomic_DNA"/>
</dbReference>
<dbReference type="SMART" id="SM00473">
    <property type="entry name" value="PAN_AP"/>
    <property type="match status" value="2"/>
</dbReference>
<organism evidence="3 4">
    <name type="scientific">Roseibium aggregatum</name>
    <dbReference type="NCBI Taxonomy" id="187304"/>
    <lineage>
        <taxon>Bacteria</taxon>
        <taxon>Pseudomonadati</taxon>
        <taxon>Pseudomonadota</taxon>
        <taxon>Alphaproteobacteria</taxon>
        <taxon>Hyphomicrobiales</taxon>
        <taxon>Stappiaceae</taxon>
        <taxon>Roseibium</taxon>
    </lineage>
</organism>
<proteinExistence type="predicted"/>
<dbReference type="SUPFAM" id="SSF52096">
    <property type="entry name" value="ClpP/crotonase"/>
    <property type="match status" value="1"/>
</dbReference>
<evidence type="ECO:0000313" key="4">
    <source>
        <dbReference type="Proteomes" id="UP000048926"/>
    </source>
</evidence>
<feature type="signal peptide" evidence="1">
    <location>
        <begin position="1"/>
        <end position="20"/>
    </location>
</feature>
<dbReference type="Pfam" id="PF00024">
    <property type="entry name" value="PAN_1"/>
    <property type="match status" value="1"/>
</dbReference>
<sequence>MISRCLVFILFCLAATVAKAADVFPSNAEGCDYHLRGQIVSGDAEKLKVLPINSQGITLCLDSPGGSFAEGKRLFDTIWDQDIATMVRSGERCESACSLAFLGGSMRIGTAVIRFQMRSLRPGGKLGFHSPSLNLPNENSYPASEVQTAFAIALKAAESFFDIKLSEEHDVEAMTDFLYQRILGTRPENMFHIESIGDAVLANITVTGLTPPASITEREIANICDNAYAANLMDGRPGYTTSSQYYDEILIGDPDGDRKVVLTRQGEDLVGKVFNYDTPSKFSALGCSVRISDDWKRFWDTDYSPLSVRFEQYSVGDDFGDGEAEEFSAPYWYLLPASLKFDQQAERNVAGQNASAPASAPAASGEGGFVRLSGYDLYGGDLPDGVLRNMSAEDCISSCSARSGCDAVTHDRWNRICIQKSVGDSNGRLYLLSKADTYVQRAAAGSLKPNLSVPVQTFTKQNKGFPGQPDESLQAGSAGQCETLCTERTCLGFNWSAGSGRCDLFARPGVYSDAEGIVAGFMVQPAQ</sequence>
<dbReference type="RefSeq" id="WP_145903507.1">
    <property type="nucleotide sequence ID" value="NZ_CXST01000001.1"/>
</dbReference>
<keyword evidence="1" id="KW-0732">Signal</keyword>
<evidence type="ECO:0000256" key="1">
    <source>
        <dbReference type="SAM" id="SignalP"/>
    </source>
</evidence>
<reference evidence="4" key="1">
    <citation type="submission" date="2015-07" db="EMBL/GenBank/DDBJ databases">
        <authorList>
            <person name="Rodrigo-Torres Lidia"/>
            <person name="Arahal R.David."/>
        </authorList>
    </citation>
    <scope>NUCLEOTIDE SEQUENCE [LARGE SCALE GENOMIC DNA]</scope>
    <source>
        <strain evidence="4">CECT 4801</strain>
    </source>
</reference>
<dbReference type="Proteomes" id="UP000048926">
    <property type="component" value="Unassembled WGS sequence"/>
</dbReference>
<dbReference type="AlphaFoldDB" id="A0A0M6Y1A7"/>
<dbReference type="Pfam" id="PF14295">
    <property type="entry name" value="PAN_4"/>
    <property type="match status" value="1"/>
</dbReference>
<keyword evidence="4" id="KW-1185">Reference proteome</keyword>
<name>A0A0M6Y1A7_9HYPH</name>
<dbReference type="Gene3D" id="3.90.226.10">
    <property type="entry name" value="2-enoyl-CoA Hydratase, Chain A, domain 1"/>
    <property type="match status" value="1"/>
</dbReference>
<evidence type="ECO:0000259" key="2">
    <source>
        <dbReference type="SMART" id="SM00473"/>
    </source>
</evidence>